<dbReference type="EMBL" id="LAVA02000108">
    <property type="protein sequence ID" value="OIJ63275.1"/>
    <property type="molecule type" value="Genomic_DNA"/>
</dbReference>
<accession>A0A1J4NLU8</accession>
<dbReference type="AlphaFoldDB" id="A0A1J4NLU8"/>
<keyword evidence="2" id="KW-1185">Reference proteome</keyword>
<evidence type="ECO:0008006" key="3">
    <source>
        <dbReference type="Google" id="ProtNLM"/>
    </source>
</evidence>
<protein>
    <recommendedName>
        <fullName evidence="3">Immunity protein 35 domain-containing protein</fullName>
    </recommendedName>
</protein>
<dbReference type="OrthoDB" id="3397041at2"/>
<gene>
    <name evidence="1" type="ORF">WN71_034950</name>
</gene>
<organism evidence="1 2">
    <name type="scientific">Streptomyces mangrovisoli</name>
    <dbReference type="NCBI Taxonomy" id="1428628"/>
    <lineage>
        <taxon>Bacteria</taxon>
        <taxon>Bacillati</taxon>
        <taxon>Actinomycetota</taxon>
        <taxon>Actinomycetes</taxon>
        <taxon>Kitasatosporales</taxon>
        <taxon>Streptomycetaceae</taxon>
        <taxon>Streptomyces</taxon>
    </lineage>
</organism>
<evidence type="ECO:0000313" key="1">
    <source>
        <dbReference type="EMBL" id="OIJ63275.1"/>
    </source>
</evidence>
<dbReference type="RefSeq" id="WP_046588275.1">
    <property type="nucleotide sequence ID" value="NZ_LAVA02000108.1"/>
</dbReference>
<name>A0A1J4NLU8_9ACTN</name>
<sequence length="94" mass="11068">MITLDEAERLAAEYLRQTSAGWDNEVALFPEEKWRVERDGCFYFAFQSVRYLETRDDTYFLYGPNQIEVDGESGDCRSLGIQEILKRRVFTRDA</sequence>
<reference evidence="1" key="1">
    <citation type="submission" date="2016-10" db="EMBL/GenBank/DDBJ databases">
        <title>Genome sequence of Streptomyces mangrovisoli MUSC 149.</title>
        <authorList>
            <person name="Lee L.-H."/>
            <person name="Ser H.-L."/>
        </authorList>
    </citation>
    <scope>NUCLEOTIDE SEQUENCE [LARGE SCALE GENOMIC DNA]</scope>
    <source>
        <strain evidence="1">MUSC 149</strain>
    </source>
</reference>
<dbReference type="Proteomes" id="UP000034196">
    <property type="component" value="Unassembled WGS sequence"/>
</dbReference>
<comment type="caution">
    <text evidence="1">The sequence shown here is derived from an EMBL/GenBank/DDBJ whole genome shotgun (WGS) entry which is preliminary data.</text>
</comment>
<evidence type="ECO:0000313" key="2">
    <source>
        <dbReference type="Proteomes" id="UP000034196"/>
    </source>
</evidence>
<dbReference type="STRING" id="1428628.WN71_034950"/>
<proteinExistence type="predicted"/>